<reference evidence="2 3" key="1">
    <citation type="submission" date="2016-10" db="EMBL/GenBank/DDBJ databases">
        <authorList>
            <person name="de Groot N.N."/>
        </authorList>
    </citation>
    <scope>NUCLEOTIDE SEQUENCE [LARGE SCALE GENOMIC DNA]</scope>
    <source>
        <strain evidence="2 3">DSM 1283</strain>
    </source>
</reference>
<dbReference type="EMBL" id="FOWD01000044">
    <property type="protein sequence ID" value="SFO59440.1"/>
    <property type="molecule type" value="Genomic_DNA"/>
</dbReference>
<feature type="region of interest" description="Disordered" evidence="1">
    <location>
        <begin position="1"/>
        <end position="23"/>
    </location>
</feature>
<organism evidence="2 3">
    <name type="scientific">Anaerocolumna aminovalerica</name>
    <dbReference type="NCBI Taxonomy" id="1527"/>
    <lineage>
        <taxon>Bacteria</taxon>
        <taxon>Bacillati</taxon>
        <taxon>Bacillota</taxon>
        <taxon>Clostridia</taxon>
        <taxon>Lachnospirales</taxon>
        <taxon>Lachnospiraceae</taxon>
        <taxon>Anaerocolumna</taxon>
    </lineage>
</organism>
<dbReference type="RefSeq" id="WP_091688456.1">
    <property type="nucleotide sequence ID" value="NZ_BAABFM010000019.1"/>
</dbReference>
<dbReference type="Pfam" id="PF07873">
    <property type="entry name" value="YabP"/>
    <property type="match status" value="1"/>
</dbReference>
<dbReference type="OrthoDB" id="2989236at2"/>
<gene>
    <name evidence="2" type="ORF">SAMN04489757_14416</name>
</gene>
<accession>A0A1I5IGW7</accession>
<keyword evidence="3" id="KW-1185">Reference proteome</keyword>
<dbReference type="AlphaFoldDB" id="A0A1I5IGW7"/>
<evidence type="ECO:0000256" key="1">
    <source>
        <dbReference type="SAM" id="MobiDB-lite"/>
    </source>
</evidence>
<evidence type="ECO:0000313" key="3">
    <source>
        <dbReference type="Proteomes" id="UP000198806"/>
    </source>
</evidence>
<feature type="compositionally biased region" description="Basic residues" evidence="1">
    <location>
        <begin position="1"/>
        <end position="14"/>
    </location>
</feature>
<protein>
    <submittedName>
        <fullName evidence="2">Sporulation protein YqfC</fullName>
    </submittedName>
</protein>
<dbReference type="InterPro" id="IPR022476">
    <property type="entry name" value="Spore_YabP/YqfC"/>
</dbReference>
<name>A0A1I5IGW7_9FIRM</name>
<evidence type="ECO:0000313" key="2">
    <source>
        <dbReference type="EMBL" id="SFO59440.1"/>
    </source>
</evidence>
<proteinExistence type="predicted"/>
<dbReference type="Proteomes" id="UP000198806">
    <property type="component" value="Unassembled WGS sequence"/>
</dbReference>
<sequence length="128" mass="14849">MKKFKSSHKKNKEKNHKELYDSIDKAKKHEKAERITYLESLSNQLRLPSDMLAGAPIITAIGRNELYIENYKGILEYNSNSIRILTKIGRVNIEGKNLNIEYFTNDEMKIIGMIFSIDFVTGKDLQRP</sequence>
<dbReference type="STRING" id="1527.SAMN04489757_14416"/>